<dbReference type="EMBL" id="CP095005">
    <property type="protein sequence ID" value="UOO94756.1"/>
    <property type="molecule type" value="Genomic_DNA"/>
</dbReference>
<dbReference type="EMBL" id="BAAADN010000026">
    <property type="protein sequence ID" value="GAA0462081.1"/>
    <property type="molecule type" value="Genomic_DNA"/>
</dbReference>
<keyword evidence="10" id="KW-1185">Reference proteome</keyword>
<dbReference type="Proteomes" id="UP001500962">
    <property type="component" value="Unassembled WGS sequence"/>
</dbReference>
<dbReference type="InterPro" id="IPR017941">
    <property type="entry name" value="Rieske_2Fe-2S"/>
</dbReference>
<keyword evidence="5" id="KW-1015">Disulfide bond</keyword>
<dbReference type="InterPro" id="IPR014349">
    <property type="entry name" value="Rieske_Fe-S_prot"/>
</dbReference>
<evidence type="ECO:0000256" key="6">
    <source>
        <dbReference type="SAM" id="MobiDB-lite"/>
    </source>
</evidence>
<keyword evidence="1" id="KW-0001">2Fe-2S</keyword>
<evidence type="ECO:0000313" key="11">
    <source>
        <dbReference type="Proteomes" id="UP001500962"/>
    </source>
</evidence>
<name>A0AAV3SGQ5_HALDO</name>
<evidence type="ECO:0000259" key="7">
    <source>
        <dbReference type="PROSITE" id="PS51296"/>
    </source>
</evidence>
<feature type="compositionally biased region" description="Gly residues" evidence="6">
    <location>
        <begin position="289"/>
        <end position="303"/>
    </location>
</feature>
<keyword evidence="4" id="KW-0411">Iron-sulfur</keyword>
<dbReference type="RefSeq" id="WP_004055461.1">
    <property type="nucleotide sequence ID" value="NZ_BAAADN010000026.1"/>
</dbReference>
<sequence>MPEDEDSYPAESGRRRFVKGVVGASALGATGITGATGIKYATTSSGSGGGATQYFGIENIAGPAPRGMPQIPIEIDSDGYLKGVWPEVKTKTVDNEEVKIAETQLGGITYSSEWFQYCGVQTYAGIAPDADQDNFFRVSESASTSYDWMSDLSAGDKLKVSDFDDYESWGNDIGKDGLGKPAMGRWRSEDLPPQETAPIQILRSTRIEDLAKESDHPEWVKASTEKGFIAWLNKCTHFCCVPGFKSSAQSAKFGGANDVYCPCHQSVYDPFNPVKLQFTSLPRPEDSGESGGSSGSSGGESSA</sequence>
<keyword evidence="2" id="KW-0479">Metal-binding</keyword>
<feature type="region of interest" description="Disordered" evidence="6">
    <location>
        <begin position="278"/>
        <end position="303"/>
    </location>
</feature>
<evidence type="ECO:0000256" key="3">
    <source>
        <dbReference type="ARBA" id="ARBA00023004"/>
    </source>
</evidence>
<evidence type="ECO:0000256" key="4">
    <source>
        <dbReference type="ARBA" id="ARBA00023014"/>
    </source>
</evidence>
<feature type="domain" description="Rieske" evidence="7">
    <location>
        <begin position="199"/>
        <end position="270"/>
    </location>
</feature>
<accession>A0AAV3SGQ5</accession>
<evidence type="ECO:0000313" key="8">
    <source>
        <dbReference type="EMBL" id="GAA0462081.1"/>
    </source>
</evidence>
<evidence type="ECO:0000256" key="1">
    <source>
        <dbReference type="ARBA" id="ARBA00022714"/>
    </source>
</evidence>
<dbReference type="GeneID" id="71762657"/>
<reference evidence="9" key="2">
    <citation type="submission" date="2022-04" db="EMBL/GenBank/DDBJ databases">
        <title>Sequencing and genomic assembly of Halococcus dombrowskii.</title>
        <authorList>
            <person name="Lim S.W."/>
            <person name="MacLea K.S."/>
        </authorList>
    </citation>
    <scope>NUCLEOTIDE SEQUENCE</scope>
    <source>
        <strain evidence="9">H4</strain>
    </source>
</reference>
<dbReference type="GO" id="GO:0051537">
    <property type="term" value="F:2 iron, 2 sulfur cluster binding"/>
    <property type="evidence" value="ECO:0007669"/>
    <property type="project" value="UniProtKB-KW"/>
</dbReference>
<organism evidence="8 11">
    <name type="scientific">Halococcus dombrowskii</name>
    <dbReference type="NCBI Taxonomy" id="179637"/>
    <lineage>
        <taxon>Archaea</taxon>
        <taxon>Methanobacteriati</taxon>
        <taxon>Methanobacteriota</taxon>
        <taxon>Stenosarchaea group</taxon>
        <taxon>Halobacteria</taxon>
        <taxon>Halobacteriales</taxon>
        <taxon>Halococcaceae</taxon>
        <taxon>Halococcus</taxon>
    </lineage>
</organism>
<evidence type="ECO:0000313" key="10">
    <source>
        <dbReference type="Proteomes" id="UP000830542"/>
    </source>
</evidence>
<keyword evidence="3" id="KW-0408">Iron</keyword>
<dbReference type="KEGG" id="hdo:MUK72_12375"/>
<dbReference type="Gene3D" id="2.102.10.10">
    <property type="entry name" value="Rieske [2Fe-2S] iron-sulphur domain"/>
    <property type="match status" value="1"/>
</dbReference>
<dbReference type="Proteomes" id="UP000830542">
    <property type="component" value="Chromosome"/>
</dbReference>
<dbReference type="PANTHER" id="PTHR10134">
    <property type="entry name" value="CYTOCHROME B-C1 COMPLEX SUBUNIT RIESKE, MITOCHONDRIAL"/>
    <property type="match status" value="1"/>
</dbReference>
<dbReference type="PROSITE" id="PS51296">
    <property type="entry name" value="RIESKE"/>
    <property type="match status" value="1"/>
</dbReference>
<proteinExistence type="predicted"/>
<reference evidence="8" key="1">
    <citation type="journal article" date="2014" name="Int. J. Syst. Evol. Microbiol.">
        <title>Complete genome sequence of Corynebacterium casei LMG S-19264T (=DSM 44701T), isolated from a smear-ripened cheese.</title>
        <authorList>
            <consortium name="US DOE Joint Genome Institute (JGI-PGF)"/>
            <person name="Walter F."/>
            <person name="Albersmeier A."/>
            <person name="Kalinowski J."/>
            <person name="Ruckert C."/>
        </authorList>
    </citation>
    <scope>NUCLEOTIDE SEQUENCE</scope>
    <source>
        <strain evidence="8">JCM 12289</strain>
    </source>
</reference>
<dbReference type="AlphaFoldDB" id="A0AAV3SGQ5"/>
<protein>
    <submittedName>
        <fullName evidence="8">Ubiquinol-cytochrome c reductase iron-sulfur subunit</fullName>
    </submittedName>
</protein>
<evidence type="ECO:0000313" key="9">
    <source>
        <dbReference type="EMBL" id="UOO94756.1"/>
    </source>
</evidence>
<evidence type="ECO:0000256" key="5">
    <source>
        <dbReference type="ARBA" id="ARBA00023157"/>
    </source>
</evidence>
<evidence type="ECO:0000256" key="2">
    <source>
        <dbReference type="ARBA" id="ARBA00022723"/>
    </source>
</evidence>
<reference evidence="8" key="3">
    <citation type="submission" date="2023-12" db="EMBL/GenBank/DDBJ databases">
        <authorList>
            <person name="Sun Q."/>
            <person name="Inoue M."/>
        </authorList>
    </citation>
    <scope>NUCLEOTIDE SEQUENCE</scope>
    <source>
        <strain evidence="8">JCM 12289</strain>
    </source>
</reference>
<gene>
    <name evidence="8" type="ORF">GCM10008985_18350</name>
    <name evidence="9" type="ORF">MUK72_12375</name>
</gene>
<dbReference type="SUPFAM" id="SSF50022">
    <property type="entry name" value="ISP domain"/>
    <property type="match status" value="1"/>
</dbReference>
<dbReference type="GO" id="GO:0046872">
    <property type="term" value="F:metal ion binding"/>
    <property type="evidence" value="ECO:0007669"/>
    <property type="project" value="UniProtKB-KW"/>
</dbReference>
<dbReference type="InterPro" id="IPR036922">
    <property type="entry name" value="Rieske_2Fe-2S_sf"/>
</dbReference>